<dbReference type="eggNOG" id="ENOG5033643">
    <property type="taxonomic scope" value="Bacteria"/>
</dbReference>
<evidence type="ECO:0000313" key="1">
    <source>
        <dbReference type="EMBL" id="AEW00277.1"/>
    </source>
</evidence>
<gene>
    <name evidence="1" type="ordered locus">Niako_3995</name>
</gene>
<dbReference type="Proteomes" id="UP000005438">
    <property type="component" value="Chromosome"/>
</dbReference>
<organism evidence="1 2">
    <name type="scientific">Niastella koreensis (strain DSM 17620 / KACC 11465 / NBRC 106392 / GR20-10)</name>
    <dbReference type="NCBI Taxonomy" id="700598"/>
    <lineage>
        <taxon>Bacteria</taxon>
        <taxon>Pseudomonadati</taxon>
        <taxon>Bacteroidota</taxon>
        <taxon>Chitinophagia</taxon>
        <taxon>Chitinophagales</taxon>
        <taxon>Chitinophagaceae</taxon>
        <taxon>Niastella</taxon>
    </lineage>
</organism>
<dbReference type="KEGG" id="nko:Niako_3995"/>
<reference evidence="1 2" key="1">
    <citation type="submission" date="2011-12" db="EMBL/GenBank/DDBJ databases">
        <title>The complete genome of Niastella koreensis GR20-10.</title>
        <authorList>
            <consortium name="US DOE Joint Genome Institute (JGI-PGF)"/>
            <person name="Lucas S."/>
            <person name="Han J."/>
            <person name="Lapidus A."/>
            <person name="Bruce D."/>
            <person name="Goodwin L."/>
            <person name="Pitluck S."/>
            <person name="Peters L."/>
            <person name="Kyrpides N."/>
            <person name="Mavromatis K."/>
            <person name="Ivanova N."/>
            <person name="Mikhailova N."/>
            <person name="Davenport K."/>
            <person name="Saunders E."/>
            <person name="Detter J.C."/>
            <person name="Tapia R."/>
            <person name="Han C."/>
            <person name="Land M."/>
            <person name="Hauser L."/>
            <person name="Markowitz V."/>
            <person name="Cheng J.-F."/>
            <person name="Hugenholtz P."/>
            <person name="Woyke T."/>
            <person name="Wu D."/>
            <person name="Tindall B."/>
            <person name="Pomrenke H."/>
            <person name="Brambilla E."/>
            <person name="Klenk H.-P."/>
            <person name="Eisen J.A."/>
        </authorList>
    </citation>
    <scope>NUCLEOTIDE SEQUENCE [LARGE SCALE GENOMIC DNA]</scope>
    <source>
        <strain evidence="2">DSM 17620 / KACC 11465 / NBRC 106392 / GR20-10</strain>
    </source>
</reference>
<dbReference type="HOGENOM" id="CLU_096411_4_0_10"/>
<evidence type="ECO:0000313" key="2">
    <source>
        <dbReference type="Proteomes" id="UP000005438"/>
    </source>
</evidence>
<accession>G8TAT4</accession>
<protein>
    <recommendedName>
        <fullName evidence="3">Mobilization protein</fullName>
    </recommendedName>
</protein>
<dbReference type="InterPro" id="IPR053842">
    <property type="entry name" value="NikA-like"/>
</dbReference>
<sequence length="157" mass="18128">MLAYSSASWRIHGFFNHPPIGGFKKSKEEKIMEQNEIIRKKKGGRPKKAIKKDQLLPVKCDKEERKKIETRAKSVNLSVSQYMREIALNGHIDRREIVFPKEVLQLAGTLNHLAANLNQIAKKRNGIEELNALERATLQIQSRDLKRLAEDIKNYLK</sequence>
<dbReference type="STRING" id="700598.Niako_3995"/>
<dbReference type="EMBL" id="CP003178">
    <property type="protein sequence ID" value="AEW00277.1"/>
    <property type="molecule type" value="Genomic_DNA"/>
</dbReference>
<dbReference type="AlphaFoldDB" id="G8TAT4"/>
<name>G8TAT4_NIAKG</name>
<dbReference type="Pfam" id="PF21983">
    <property type="entry name" value="NikA-like"/>
    <property type="match status" value="1"/>
</dbReference>
<proteinExistence type="predicted"/>
<evidence type="ECO:0008006" key="3">
    <source>
        <dbReference type="Google" id="ProtNLM"/>
    </source>
</evidence>